<organism evidence="2 3">
    <name type="scientific">Mycobacterium talmoniae</name>
    <dbReference type="NCBI Taxonomy" id="1858794"/>
    <lineage>
        <taxon>Bacteria</taxon>
        <taxon>Bacillati</taxon>
        <taxon>Actinomycetota</taxon>
        <taxon>Actinomycetes</taxon>
        <taxon>Mycobacteriales</taxon>
        <taxon>Mycobacteriaceae</taxon>
        <taxon>Mycobacterium</taxon>
    </lineage>
</organism>
<keyword evidence="1" id="KW-0472">Membrane</keyword>
<gene>
    <name evidence="2" type="ORF">C1Y40_02901</name>
</gene>
<name>A0A2S8BJX7_9MYCO</name>
<keyword evidence="1" id="KW-1133">Transmembrane helix</keyword>
<sequence>MRRGRLPAGAFGINYYVYPVVWGGLGAAVAAAILGPFVSLLKGWYMCFWMAIALAMVLLSSLVGSLLSAVQ</sequence>
<dbReference type="AlphaFoldDB" id="A0A2S8BJX7"/>
<feature type="transmembrane region" description="Helical" evidence="1">
    <location>
        <begin position="20"/>
        <end position="41"/>
    </location>
</feature>
<reference evidence="2 3" key="1">
    <citation type="journal article" date="2017" name="Int. J. Syst. Evol. Microbiol.">
        <title>Mycobacterium talmoniae sp. nov., a slowly growing mycobacterium isolated from human respiratory samples.</title>
        <authorList>
            <person name="Davidson R.M."/>
            <person name="DeGroote M.A."/>
            <person name="Marola J.L."/>
            <person name="Buss S."/>
            <person name="Jones V."/>
            <person name="McNeil M.R."/>
            <person name="Freifeld A.G."/>
            <person name="Elaine Epperson L."/>
            <person name="Hasan N.A."/>
            <person name="Jackson M."/>
            <person name="Iwen P.C."/>
            <person name="Salfinger M."/>
            <person name="Strong M."/>
        </authorList>
    </citation>
    <scope>NUCLEOTIDE SEQUENCE [LARGE SCALE GENOMIC DNA]</scope>
    <source>
        <strain evidence="2 3">ATCC BAA-2683</strain>
    </source>
</reference>
<evidence type="ECO:0000313" key="3">
    <source>
        <dbReference type="Proteomes" id="UP000238296"/>
    </source>
</evidence>
<feature type="transmembrane region" description="Helical" evidence="1">
    <location>
        <begin position="48"/>
        <end position="70"/>
    </location>
</feature>
<evidence type="ECO:0000256" key="1">
    <source>
        <dbReference type="SAM" id="Phobius"/>
    </source>
</evidence>
<protein>
    <submittedName>
        <fullName evidence="2">Uncharacterized protein</fullName>
    </submittedName>
</protein>
<evidence type="ECO:0000313" key="2">
    <source>
        <dbReference type="EMBL" id="PQM46925.1"/>
    </source>
</evidence>
<accession>A0A2S8BJX7</accession>
<dbReference type="EMBL" id="PPEA01000419">
    <property type="protein sequence ID" value="PQM46925.1"/>
    <property type="molecule type" value="Genomic_DNA"/>
</dbReference>
<dbReference type="Proteomes" id="UP000238296">
    <property type="component" value="Unassembled WGS sequence"/>
</dbReference>
<proteinExistence type="predicted"/>
<comment type="caution">
    <text evidence="2">The sequence shown here is derived from an EMBL/GenBank/DDBJ whole genome shotgun (WGS) entry which is preliminary data.</text>
</comment>
<keyword evidence="1" id="KW-0812">Transmembrane</keyword>